<dbReference type="Gene3D" id="3.40.640.10">
    <property type="entry name" value="Type I PLP-dependent aspartate aminotransferase-like (Major domain)"/>
    <property type="match status" value="1"/>
</dbReference>
<keyword evidence="6" id="KW-0805">Transcription regulation</keyword>
<evidence type="ECO:0000256" key="8">
    <source>
        <dbReference type="ARBA" id="ARBA00023163"/>
    </source>
</evidence>
<comment type="cofactor">
    <cofactor evidence="1">
        <name>pyridoxal 5'-phosphate</name>
        <dbReference type="ChEBI" id="CHEBI:597326"/>
    </cofactor>
</comment>
<dbReference type="AlphaFoldDB" id="A0A8J2ZX45"/>
<proteinExistence type="inferred from homology"/>
<evidence type="ECO:0000256" key="6">
    <source>
        <dbReference type="ARBA" id="ARBA00023015"/>
    </source>
</evidence>
<dbReference type="CDD" id="cd07377">
    <property type="entry name" value="WHTH_GntR"/>
    <property type="match status" value="1"/>
</dbReference>
<dbReference type="RefSeq" id="WP_188497902.1">
    <property type="nucleotide sequence ID" value="NZ_BMFV01000021.1"/>
</dbReference>
<dbReference type="GO" id="GO:0008483">
    <property type="term" value="F:transaminase activity"/>
    <property type="evidence" value="ECO:0007669"/>
    <property type="project" value="UniProtKB-KW"/>
</dbReference>
<reference evidence="10" key="1">
    <citation type="journal article" date="2014" name="Int. J. Syst. Evol. Microbiol.">
        <title>Complete genome sequence of Corynebacterium casei LMG S-19264T (=DSM 44701T), isolated from a smear-ripened cheese.</title>
        <authorList>
            <consortium name="US DOE Joint Genome Institute (JGI-PGF)"/>
            <person name="Walter F."/>
            <person name="Albersmeier A."/>
            <person name="Kalinowski J."/>
            <person name="Ruckert C."/>
        </authorList>
    </citation>
    <scope>NUCLEOTIDE SEQUENCE</scope>
    <source>
        <strain evidence="10">CGMCC 1.12777</strain>
    </source>
</reference>
<evidence type="ECO:0000256" key="2">
    <source>
        <dbReference type="ARBA" id="ARBA00005384"/>
    </source>
</evidence>
<protein>
    <submittedName>
        <fullName evidence="10">Transcriptional regulator</fullName>
    </submittedName>
</protein>
<dbReference type="InterPro" id="IPR036388">
    <property type="entry name" value="WH-like_DNA-bd_sf"/>
</dbReference>
<dbReference type="InterPro" id="IPR000524">
    <property type="entry name" value="Tscrpt_reg_HTH_GntR"/>
</dbReference>
<dbReference type="GO" id="GO:0003700">
    <property type="term" value="F:DNA-binding transcription factor activity"/>
    <property type="evidence" value="ECO:0007669"/>
    <property type="project" value="InterPro"/>
</dbReference>
<dbReference type="PRINTS" id="PR00035">
    <property type="entry name" value="HTHGNTR"/>
</dbReference>
<dbReference type="PANTHER" id="PTHR46577:SF2">
    <property type="entry name" value="TRANSCRIPTIONAL REGULATORY PROTEIN"/>
    <property type="match status" value="1"/>
</dbReference>
<keyword evidence="7" id="KW-0238">DNA-binding</keyword>
<evidence type="ECO:0000256" key="1">
    <source>
        <dbReference type="ARBA" id="ARBA00001933"/>
    </source>
</evidence>
<keyword evidence="4" id="KW-0808">Transferase</keyword>
<dbReference type="Gene3D" id="1.10.10.10">
    <property type="entry name" value="Winged helix-like DNA-binding domain superfamily/Winged helix DNA-binding domain"/>
    <property type="match status" value="1"/>
</dbReference>
<keyword evidence="3" id="KW-0032">Aminotransferase</keyword>
<dbReference type="SMART" id="SM00345">
    <property type="entry name" value="HTH_GNTR"/>
    <property type="match status" value="1"/>
</dbReference>
<keyword evidence="8" id="KW-0804">Transcription</keyword>
<evidence type="ECO:0000313" key="11">
    <source>
        <dbReference type="Proteomes" id="UP000656813"/>
    </source>
</evidence>
<dbReference type="Gene3D" id="3.90.1150.10">
    <property type="entry name" value="Aspartate Aminotransferase, domain 1"/>
    <property type="match status" value="1"/>
</dbReference>
<dbReference type="GO" id="GO:0030170">
    <property type="term" value="F:pyridoxal phosphate binding"/>
    <property type="evidence" value="ECO:0007669"/>
    <property type="project" value="InterPro"/>
</dbReference>
<accession>A0A8J2ZX45</accession>
<dbReference type="InterPro" id="IPR004839">
    <property type="entry name" value="Aminotransferase_I/II_large"/>
</dbReference>
<dbReference type="InterPro" id="IPR015422">
    <property type="entry name" value="PyrdxlP-dep_Trfase_small"/>
</dbReference>
<sequence>MVWRPDRTVKKPMYKQIAEYIENGIGDGTFPLDKPLPSERNLAHLYGVNRSTIVSAYAELEARGVVERKKGSGTIISRDIWGLAKKRIPSWNKYIEAGTFLPNLPVMQRIRKETEESQLINLASGELSADLFPDDFIRKTLLTKEFKGHLGYDHPQGHSDLRQTLVKHVKDFRNIITKPESILMTSGAQQAIHLVIECLLKPGDAVVIENPSYNYSLPIFKTAGLKVYSLEVGEKGIRPQDLIELHKKHQIKMLFLNPIFQNPTGTLLPYSQRKEILNISSQYGIPVIEDDPYSLLPFTEDRVSTLKSMDMNGNVLYISSLSKIAAPGLRIGWIIGPPSVIERLADAKQQFDFGHSALSQWIGNQFLSSPYFEEHLEHLKVALKRRRDTMIRCLNEHFHDQIEFYSPLGGIHMWCRFKEDIDENRLLEQAIAEGMIFAPGSTLGTEKGCIRLTYARGNEEVIRHGIQRLFNAYEKVKE</sequence>
<evidence type="ECO:0000256" key="4">
    <source>
        <dbReference type="ARBA" id="ARBA00022679"/>
    </source>
</evidence>
<dbReference type="InterPro" id="IPR015424">
    <property type="entry name" value="PyrdxlP-dep_Trfase"/>
</dbReference>
<gene>
    <name evidence="10" type="ORF">GCM10007096_26960</name>
</gene>
<dbReference type="InterPro" id="IPR051446">
    <property type="entry name" value="HTH_trans_reg/aminotransferase"/>
</dbReference>
<organism evidence="10 11">
    <name type="scientific">Pullulanibacillus pueri</name>
    <dbReference type="NCBI Taxonomy" id="1437324"/>
    <lineage>
        <taxon>Bacteria</taxon>
        <taxon>Bacillati</taxon>
        <taxon>Bacillota</taxon>
        <taxon>Bacilli</taxon>
        <taxon>Bacillales</taxon>
        <taxon>Sporolactobacillaceae</taxon>
        <taxon>Pullulanibacillus</taxon>
    </lineage>
</organism>
<evidence type="ECO:0000256" key="7">
    <source>
        <dbReference type="ARBA" id="ARBA00023125"/>
    </source>
</evidence>
<comment type="similarity">
    <text evidence="2">In the C-terminal section; belongs to the class-I pyridoxal-phosphate-dependent aminotransferase family.</text>
</comment>
<name>A0A8J2ZX45_9BACL</name>
<dbReference type="Pfam" id="PF00155">
    <property type="entry name" value="Aminotran_1_2"/>
    <property type="match status" value="1"/>
</dbReference>
<dbReference type="FunFam" id="3.40.640.10:FF:000023">
    <property type="entry name" value="Transcriptional regulator, GntR family"/>
    <property type="match status" value="1"/>
</dbReference>
<dbReference type="Pfam" id="PF00392">
    <property type="entry name" value="GntR"/>
    <property type="match status" value="1"/>
</dbReference>
<dbReference type="PANTHER" id="PTHR46577">
    <property type="entry name" value="HTH-TYPE TRANSCRIPTIONAL REGULATORY PROTEIN GABR"/>
    <property type="match status" value="1"/>
</dbReference>
<dbReference type="CDD" id="cd00609">
    <property type="entry name" value="AAT_like"/>
    <property type="match status" value="1"/>
</dbReference>
<reference evidence="10" key="2">
    <citation type="submission" date="2020-09" db="EMBL/GenBank/DDBJ databases">
        <authorList>
            <person name="Sun Q."/>
            <person name="Zhou Y."/>
        </authorList>
    </citation>
    <scope>NUCLEOTIDE SEQUENCE</scope>
    <source>
        <strain evidence="10">CGMCC 1.12777</strain>
    </source>
</reference>
<evidence type="ECO:0000313" key="10">
    <source>
        <dbReference type="EMBL" id="GGH84272.1"/>
    </source>
</evidence>
<dbReference type="GO" id="GO:0003677">
    <property type="term" value="F:DNA binding"/>
    <property type="evidence" value="ECO:0007669"/>
    <property type="project" value="UniProtKB-KW"/>
</dbReference>
<dbReference type="EMBL" id="BMFV01000021">
    <property type="protein sequence ID" value="GGH84272.1"/>
    <property type="molecule type" value="Genomic_DNA"/>
</dbReference>
<dbReference type="Proteomes" id="UP000656813">
    <property type="component" value="Unassembled WGS sequence"/>
</dbReference>
<feature type="domain" description="HTH gntR-type" evidence="9">
    <location>
        <begin position="11"/>
        <end position="79"/>
    </location>
</feature>
<evidence type="ECO:0000256" key="3">
    <source>
        <dbReference type="ARBA" id="ARBA00022576"/>
    </source>
</evidence>
<keyword evidence="5" id="KW-0663">Pyridoxal phosphate</keyword>
<comment type="caution">
    <text evidence="10">The sequence shown here is derived from an EMBL/GenBank/DDBJ whole genome shotgun (WGS) entry which is preliminary data.</text>
</comment>
<dbReference type="InterPro" id="IPR015421">
    <property type="entry name" value="PyrdxlP-dep_Trfase_major"/>
</dbReference>
<dbReference type="InterPro" id="IPR036390">
    <property type="entry name" value="WH_DNA-bd_sf"/>
</dbReference>
<dbReference type="PROSITE" id="PS50949">
    <property type="entry name" value="HTH_GNTR"/>
    <property type="match status" value="1"/>
</dbReference>
<evidence type="ECO:0000256" key="5">
    <source>
        <dbReference type="ARBA" id="ARBA00022898"/>
    </source>
</evidence>
<dbReference type="SUPFAM" id="SSF46785">
    <property type="entry name" value="Winged helix' DNA-binding domain"/>
    <property type="match status" value="1"/>
</dbReference>
<dbReference type="SUPFAM" id="SSF53383">
    <property type="entry name" value="PLP-dependent transferases"/>
    <property type="match status" value="1"/>
</dbReference>
<keyword evidence="11" id="KW-1185">Reference proteome</keyword>
<evidence type="ECO:0000259" key="9">
    <source>
        <dbReference type="PROSITE" id="PS50949"/>
    </source>
</evidence>